<feature type="domain" description="PucR C-terminal helix-turn-helix" evidence="1">
    <location>
        <begin position="149"/>
        <end position="205"/>
    </location>
</feature>
<name>A0A545AHX4_9ACTN</name>
<dbReference type="Pfam" id="PF13556">
    <property type="entry name" value="HTH_30"/>
    <property type="match status" value="1"/>
</dbReference>
<organism evidence="2 3">
    <name type="scientific">Cryptosporangium phraense</name>
    <dbReference type="NCBI Taxonomy" id="2593070"/>
    <lineage>
        <taxon>Bacteria</taxon>
        <taxon>Bacillati</taxon>
        <taxon>Actinomycetota</taxon>
        <taxon>Actinomycetes</taxon>
        <taxon>Cryptosporangiales</taxon>
        <taxon>Cryptosporangiaceae</taxon>
        <taxon>Cryptosporangium</taxon>
    </lineage>
</organism>
<evidence type="ECO:0000259" key="1">
    <source>
        <dbReference type="Pfam" id="PF13556"/>
    </source>
</evidence>
<evidence type="ECO:0000313" key="2">
    <source>
        <dbReference type="EMBL" id="TQS40921.1"/>
    </source>
</evidence>
<dbReference type="InParanoid" id="A0A545AHX4"/>
<dbReference type="AlphaFoldDB" id="A0A545AHX4"/>
<evidence type="ECO:0000313" key="3">
    <source>
        <dbReference type="Proteomes" id="UP000317982"/>
    </source>
</evidence>
<accession>A0A545AHX4</accession>
<reference evidence="2 3" key="1">
    <citation type="submission" date="2019-07" db="EMBL/GenBank/DDBJ databases">
        <title>Cryptosporangium phraense sp. nov., isolated from plant litter.</title>
        <authorList>
            <person name="Suriyachadkun C."/>
        </authorList>
    </citation>
    <scope>NUCLEOTIDE SEQUENCE [LARGE SCALE GENOMIC DNA]</scope>
    <source>
        <strain evidence="2 3">A-T 5661</strain>
    </source>
</reference>
<dbReference type="InterPro" id="IPR025736">
    <property type="entry name" value="PucR_C-HTH_dom"/>
</dbReference>
<gene>
    <name evidence="2" type="ORF">FL583_32375</name>
</gene>
<dbReference type="Proteomes" id="UP000317982">
    <property type="component" value="Unassembled WGS sequence"/>
</dbReference>
<dbReference type="PANTHER" id="PTHR33744">
    <property type="entry name" value="CARBOHYDRATE DIACID REGULATOR"/>
    <property type="match status" value="1"/>
</dbReference>
<dbReference type="EMBL" id="VIRS01000032">
    <property type="protein sequence ID" value="TQS40921.1"/>
    <property type="molecule type" value="Genomic_DNA"/>
</dbReference>
<proteinExistence type="predicted"/>
<dbReference type="Gene3D" id="1.10.10.2840">
    <property type="entry name" value="PucR C-terminal helix-turn-helix domain"/>
    <property type="match status" value="1"/>
</dbReference>
<comment type="caution">
    <text evidence="2">The sequence shown here is derived from an EMBL/GenBank/DDBJ whole genome shotgun (WGS) entry which is preliminary data.</text>
</comment>
<dbReference type="RefSeq" id="WP_142708685.1">
    <property type="nucleotide sequence ID" value="NZ_VIRS01000032.1"/>
</dbReference>
<dbReference type="OrthoDB" id="8450798at2"/>
<sequence length="218" mass="22713">MRVLQAVADLTARAQRSGVDVRFRWAAAAPVGVGPTAGSDSTALRLRRRYPAALIGEVDGWAVILSAAPLDDLPPGSGTAGTAGAGGAGAGLRRAIGGAAVAAHLGVSSMDGVAAAPFRALLSLDPADRDDFVRSTLGPLGRTPTDDDLTATLVCYLGAGRRRSAMARLLHVHRHTLDRRLAQIDQLLPVELDDPSERLRVELALFLLGRHPTGAQPK</sequence>
<dbReference type="PANTHER" id="PTHR33744:SF1">
    <property type="entry name" value="DNA-BINDING TRANSCRIPTIONAL ACTIVATOR ADER"/>
    <property type="match status" value="1"/>
</dbReference>
<protein>
    <submittedName>
        <fullName evidence="2">PucR family transcriptional regulator</fullName>
    </submittedName>
</protein>
<dbReference type="InterPro" id="IPR042070">
    <property type="entry name" value="PucR_C-HTH_sf"/>
</dbReference>
<dbReference type="InterPro" id="IPR051448">
    <property type="entry name" value="CdaR-like_regulators"/>
</dbReference>
<keyword evidence="3" id="KW-1185">Reference proteome</keyword>